<evidence type="ECO:0000313" key="3">
    <source>
        <dbReference type="Proteomes" id="UP001231189"/>
    </source>
</evidence>
<evidence type="ECO:0000259" key="1">
    <source>
        <dbReference type="Pfam" id="PF03372"/>
    </source>
</evidence>
<organism evidence="2 3">
    <name type="scientific">Lolium multiflorum</name>
    <name type="common">Italian ryegrass</name>
    <name type="synonym">Lolium perenne subsp. multiflorum</name>
    <dbReference type="NCBI Taxonomy" id="4521"/>
    <lineage>
        <taxon>Eukaryota</taxon>
        <taxon>Viridiplantae</taxon>
        <taxon>Streptophyta</taxon>
        <taxon>Embryophyta</taxon>
        <taxon>Tracheophyta</taxon>
        <taxon>Spermatophyta</taxon>
        <taxon>Magnoliopsida</taxon>
        <taxon>Liliopsida</taxon>
        <taxon>Poales</taxon>
        <taxon>Poaceae</taxon>
        <taxon>BOP clade</taxon>
        <taxon>Pooideae</taxon>
        <taxon>Poodae</taxon>
        <taxon>Poeae</taxon>
        <taxon>Poeae Chloroplast Group 2 (Poeae type)</taxon>
        <taxon>Loliodinae</taxon>
        <taxon>Loliinae</taxon>
        <taxon>Lolium</taxon>
    </lineage>
</organism>
<dbReference type="Pfam" id="PF03372">
    <property type="entry name" value="Exo_endo_phos"/>
    <property type="match status" value="1"/>
</dbReference>
<dbReference type="InterPro" id="IPR036691">
    <property type="entry name" value="Endo/exonu/phosph_ase_sf"/>
</dbReference>
<dbReference type="GO" id="GO:0003824">
    <property type="term" value="F:catalytic activity"/>
    <property type="evidence" value="ECO:0007669"/>
    <property type="project" value="InterPro"/>
</dbReference>
<evidence type="ECO:0000313" key="2">
    <source>
        <dbReference type="EMBL" id="KAK1608052.1"/>
    </source>
</evidence>
<feature type="domain" description="Endonuclease/exonuclease/phosphatase" evidence="1">
    <location>
        <begin position="3"/>
        <end position="213"/>
    </location>
</feature>
<dbReference type="InterPro" id="IPR005135">
    <property type="entry name" value="Endo/exonuclease/phosphatase"/>
</dbReference>
<keyword evidence="3" id="KW-1185">Reference proteome</keyword>
<dbReference type="AlphaFoldDB" id="A0AAD8QUI3"/>
<dbReference type="Gene3D" id="3.60.10.10">
    <property type="entry name" value="Endonuclease/exonuclease/phosphatase"/>
    <property type="match status" value="1"/>
</dbReference>
<dbReference type="PANTHER" id="PTHR33116">
    <property type="entry name" value="REVERSE TRANSCRIPTASE ZINC-BINDING DOMAIN-CONTAINING PROTEIN-RELATED-RELATED"/>
    <property type="match status" value="1"/>
</dbReference>
<name>A0AAD8QUI3_LOLMU</name>
<dbReference type="SUPFAM" id="SSF56219">
    <property type="entry name" value="DNase I-like"/>
    <property type="match status" value="1"/>
</dbReference>
<comment type="caution">
    <text evidence="2">The sequence shown here is derived from an EMBL/GenBank/DDBJ whole genome shotgun (WGS) entry which is preliminary data.</text>
</comment>
<gene>
    <name evidence="2" type="ORF">QYE76_031725</name>
</gene>
<protein>
    <recommendedName>
        <fullName evidence="1">Endonuclease/exonuclease/phosphatase domain-containing protein</fullName>
    </recommendedName>
</protein>
<accession>A0AAD8QUI3</accession>
<proteinExistence type="predicted"/>
<reference evidence="2" key="1">
    <citation type="submission" date="2023-07" db="EMBL/GenBank/DDBJ databases">
        <title>A chromosome-level genome assembly of Lolium multiflorum.</title>
        <authorList>
            <person name="Chen Y."/>
            <person name="Copetti D."/>
            <person name="Kolliker R."/>
            <person name="Studer B."/>
        </authorList>
    </citation>
    <scope>NUCLEOTIDE SEQUENCE</scope>
    <source>
        <strain evidence="2">02402/16</strain>
        <tissue evidence="2">Leaf</tissue>
    </source>
</reference>
<dbReference type="PANTHER" id="PTHR33116:SF87">
    <property type="entry name" value="OS01G0158850 PROTEIN"/>
    <property type="match status" value="1"/>
</dbReference>
<dbReference type="Proteomes" id="UP001231189">
    <property type="component" value="Unassembled WGS sequence"/>
</dbReference>
<sequence>MRQKRDDVRAAIDLATPSILLLQETKLNDISSFLASSFLPPKLRSFVFKPSSGASGGIATAWDDSLLQLIHHSIDDFSVTTTFSYRPDDLSFTIINVYGPCLHDQKQGFLDSLTQIFAAVSGPAAIMGDFNLIRAPRDKSNGNFNSSEANLFNGFINNLGLLEIPLLDRQFTWSNQQDPPILARLDKVLVNSEWSIALPDSTLTSSARPTSDHVPLHLIASSKAPRSAIFRMENTWLSHPSFPTIVEANWNSVGIRHSHLTAVGALCMRLKRVRSAARAWAKDRKLPPIYLLNCRAVISLFDRLEELRNLSPWNKSSHVVNLKKVLDDFSAATGLVINFHKSTFVPIATNQSMALSMANAFGCAVSSFPQTYLGLPLSVYKLRPSDFAPIIHKSDMRLSGWRGRCLPIGGRLILVNSVLTAMLAHAMAAGLLPAGVVEAIDKRRRAFLWTGEETCHGGNCKVAWKDVCAPKNLGGLGILSIQSQNSALLTKFLTKIHSDTSAPWAVLFRRRYGWNGSRDLGDTHRLDTHVWKDIVAGLKVFRSVTKVSVGNGASTAFWADHWTGDATLQDRFPDLFSHSTRTNINVAAALTYDFHDTLGPRLSLAAETDLRTLANELTSVVLHHDSPDDRCDRLTNKKLSNKSVYVNSFRHLRIDEVVEKMKTQTTCCCSAPVPGKSGPSNLADLWAMHCRDFEETTIVAAITWNISKRRNARTFNGVDEDLRLVSHREEQKRGWESKNGIALPDQVRSVVVDLRGGVECSCSLLTLCRTAENPRREAGGGQEHRALQAVSSRRAYRRVI</sequence>
<dbReference type="EMBL" id="JAUUTY010000007">
    <property type="protein sequence ID" value="KAK1608052.1"/>
    <property type="molecule type" value="Genomic_DNA"/>
</dbReference>